<keyword evidence="4 5" id="KW-0326">Glycosidase</keyword>
<dbReference type="Pfam" id="PF00704">
    <property type="entry name" value="Glyco_hydro_18"/>
    <property type="match status" value="1"/>
</dbReference>
<accession>A0A929L2D7</accession>
<dbReference type="Gene3D" id="3.20.20.80">
    <property type="entry name" value="Glycosidases"/>
    <property type="match status" value="1"/>
</dbReference>
<protein>
    <recommendedName>
        <fullName evidence="2">chitinase</fullName>
        <ecNumber evidence="2">3.2.1.14</ecNumber>
    </recommendedName>
</protein>
<dbReference type="SUPFAM" id="SSF51445">
    <property type="entry name" value="(Trans)glycosidases"/>
    <property type="match status" value="1"/>
</dbReference>
<reference evidence="9" key="1">
    <citation type="submission" date="2020-10" db="EMBL/GenBank/DDBJ databases">
        <title>Mucilaginibacter mali sp. nov., isolated from rhizosphere soil of apple orchard.</title>
        <authorList>
            <person name="Lee J.-S."/>
            <person name="Kim H.S."/>
            <person name="Kim J.-S."/>
        </authorList>
    </citation>
    <scope>NUCLEOTIDE SEQUENCE</scope>
    <source>
        <strain evidence="9">KCTC 22746</strain>
    </source>
</reference>
<gene>
    <name evidence="9" type="ORF">IRJ16_08710</name>
</gene>
<feature type="chain" id="PRO_5037434398" description="chitinase" evidence="7">
    <location>
        <begin position="28"/>
        <end position="324"/>
    </location>
</feature>
<name>A0A929L2D7_9SPHI</name>
<dbReference type="GO" id="GO:0008061">
    <property type="term" value="F:chitin binding"/>
    <property type="evidence" value="ECO:0007669"/>
    <property type="project" value="InterPro"/>
</dbReference>
<evidence type="ECO:0000256" key="7">
    <source>
        <dbReference type="SAM" id="SignalP"/>
    </source>
</evidence>
<sequence length="324" mass="35222">MKFLRSPIIFASISLMLCVAITEQVMAQQSKFRVVGYLRKNDIENGNAATVDLDKVKVINIAFINPDKNGELRAMPSLKAFVDQAHQKNVKVLAAIGGGSAPAYYTDLLSDSLRAKVTAGLVKFVIDNDLDGLDVDLEGSRIDGHYEAFVIALADALKPKGKLITAAVATGYKYTDAALQRFDFINIMSYDKTGPWRPANAGQHSPYDMAVSDLQHWVSVKKISKEKLNIGLPFYGYGFGARAPADASYRSIINKYPDAHLRDTVGTTGGGVIYYNGAATITAKTNFALAQAGGVMIWQLLQDATGPHSLLNIIDRTIKTKNTK</sequence>
<evidence type="ECO:0000256" key="4">
    <source>
        <dbReference type="ARBA" id="ARBA00023295"/>
    </source>
</evidence>
<dbReference type="AlphaFoldDB" id="A0A929L2D7"/>
<keyword evidence="7" id="KW-0732">Signal</keyword>
<dbReference type="PROSITE" id="PS51910">
    <property type="entry name" value="GH18_2"/>
    <property type="match status" value="1"/>
</dbReference>
<dbReference type="InterPro" id="IPR001579">
    <property type="entry name" value="Glyco_hydro_18_chit_AS"/>
</dbReference>
<dbReference type="InterPro" id="IPR011583">
    <property type="entry name" value="Chitinase_II/V-like_cat"/>
</dbReference>
<evidence type="ECO:0000256" key="3">
    <source>
        <dbReference type="ARBA" id="ARBA00022801"/>
    </source>
</evidence>
<dbReference type="GO" id="GO:0005975">
    <property type="term" value="P:carbohydrate metabolic process"/>
    <property type="evidence" value="ECO:0007669"/>
    <property type="project" value="InterPro"/>
</dbReference>
<dbReference type="PANTHER" id="PTHR11177">
    <property type="entry name" value="CHITINASE"/>
    <property type="match status" value="1"/>
</dbReference>
<dbReference type="Gene3D" id="3.40.5.30">
    <property type="entry name" value="(Trans)glycosidases - domain 2"/>
    <property type="match status" value="1"/>
</dbReference>
<feature type="domain" description="GH18" evidence="8">
    <location>
        <begin position="32"/>
        <end position="321"/>
    </location>
</feature>
<evidence type="ECO:0000256" key="2">
    <source>
        <dbReference type="ARBA" id="ARBA00012729"/>
    </source>
</evidence>
<dbReference type="RefSeq" id="WP_194111166.1">
    <property type="nucleotide sequence ID" value="NZ_JADFFL010000003.1"/>
</dbReference>
<comment type="similarity">
    <text evidence="6">Belongs to the glycosyl hydrolase 18 family.</text>
</comment>
<organism evidence="9 10">
    <name type="scientific">Mucilaginibacter myungsuensis</name>
    <dbReference type="NCBI Taxonomy" id="649104"/>
    <lineage>
        <taxon>Bacteria</taxon>
        <taxon>Pseudomonadati</taxon>
        <taxon>Bacteroidota</taxon>
        <taxon>Sphingobacteriia</taxon>
        <taxon>Sphingobacteriales</taxon>
        <taxon>Sphingobacteriaceae</taxon>
        <taxon>Mucilaginibacter</taxon>
    </lineage>
</organism>
<evidence type="ECO:0000256" key="6">
    <source>
        <dbReference type="RuleBase" id="RU004453"/>
    </source>
</evidence>
<comment type="catalytic activity">
    <reaction evidence="1">
        <text>Random endo-hydrolysis of N-acetyl-beta-D-glucosaminide (1-&gt;4)-beta-linkages in chitin and chitodextrins.</text>
        <dbReference type="EC" id="3.2.1.14"/>
    </reaction>
</comment>
<dbReference type="GO" id="GO:0008843">
    <property type="term" value="F:endochitinase activity"/>
    <property type="evidence" value="ECO:0007669"/>
    <property type="project" value="UniProtKB-EC"/>
</dbReference>
<evidence type="ECO:0000256" key="5">
    <source>
        <dbReference type="RuleBase" id="RU000489"/>
    </source>
</evidence>
<dbReference type="InterPro" id="IPR050314">
    <property type="entry name" value="Glycosyl_Hydrlase_18"/>
</dbReference>
<dbReference type="PROSITE" id="PS01095">
    <property type="entry name" value="GH18_1"/>
    <property type="match status" value="1"/>
</dbReference>
<keyword evidence="10" id="KW-1185">Reference proteome</keyword>
<dbReference type="EMBL" id="JADFFL010000003">
    <property type="protein sequence ID" value="MBE9661966.1"/>
    <property type="molecule type" value="Genomic_DNA"/>
</dbReference>
<evidence type="ECO:0000313" key="10">
    <source>
        <dbReference type="Proteomes" id="UP000622475"/>
    </source>
</evidence>
<feature type="signal peptide" evidence="7">
    <location>
        <begin position="1"/>
        <end position="27"/>
    </location>
</feature>
<keyword evidence="3 5" id="KW-0378">Hydrolase</keyword>
<dbReference type="Proteomes" id="UP000622475">
    <property type="component" value="Unassembled WGS sequence"/>
</dbReference>
<proteinExistence type="inferred from homology"/>
<dbReference type="SMART" id="SM00636">
    <property type="entry name" value="Glyco_18"/>
    <property type="match status" value="1"/>
</dbReference>
<evidence type="ECO:0000313" key="9">
    <source>
        <dbReference type="EMBL" id="MBE9661966.1"/>
    </source>
</evidence>
<evidence type="ECO:0000256" key="1">
    <source>
        <dbReference type="ARBA" id="ARBA00000822"/>
    </source>
</evidence>
<comment type="caution">
    <text evidence="9">The sequence shown here is derived from an EMBL/GenBank/DDBJ whole genome shotgun (WGS) entry which is preliminary data.</text>
</comment>
<dbReference type="PANTHER" id="PTHR11177:SF317">
    <property type="entry name" value="CHITINASE 12-RELATED"/>
    <property type="match status" value="1"/>
</dbReference>
<dbReference type="InterPro" id="IPR017853">
    <property type="entry name" value="GH"/>
</dbReference>
<dbReference type="EC" id="3.2.1.14" evidence="2"/>
<dbReference type="InterPro" id="IPR001223">
    <property type="entry name" value="Glyco_hydro18_cat"/>
</dbReference>
<evidence type="ECO:0000259" key="8">
    <source>
        <dbReference type="PROSITE" id="PS51910"/>
    </source>
</evidence>